<sequence length="239" mass="24701">MARLAGDNLPAVIEQRPRPALAWAAASSAAPAPRQLWTPRMARGRPHGGDRCGVVLGPDRIRRPSGLHLPEISVSPTLTDLPYMRRPESLLGICRSRRLVVGVFTAPELLSGVELTSSGAVGNQTSDPESTSVLSVEPPMPSEACDGLRRTSAMAGQDERPPADNLGAAVTTAGRAVQSPAARCPELAGRGLRAPARPAASPAGPRAPFGEAAPAPVPPPPRREGAVGEGGRRPRSAGS</sequence>
<feature type="compositionally biased region" description="Basic and acidic residues" evidence="1">
    <location>
        <begin position="221"/>
        <end position="232"/>
    </location>
</feature>
<organism evidence="2 4">
    <name type="scientific">Prorocentrum cordatum</name>
    <dbReference type="NCBI Taxonomy" id="2364126"/>
    <lineage>
        <taxon>Eukaryota</taxon>
        <taxon>Sar</taxon>
        <taxon>Alveolata</taxon>
        <taxon>Dinophyceae</taxon>
        <taxon>Prorocentrales</taxon>
        <taxon>Prorocentraceae</taxon>
        <taxon>Prorocentrum</taxon>
    </lineage>
</organism>
<dbReference type="Proteomes" id="UP001189429">
    <property type="component" value="Unassembled WGS sequence"/>
</dbReference>
<evidence type="ECO:0000313" key="4">
    <source>
        <dbReference type="Proteomes" id="UP001189429"/>
    </source>
</evidence>
<proteinExistence type="predicted"/>
<gene>
    <name evidence="2" type="ORF">PCOR1329_LOCUS64682</name>
    <name evidence="3" type="ORF">PCOR1329_LOCUS64683</name>
</gene>
<dbReference type="EMBL" id="CAUYUJ010018259">
    <property type="protein sequence ID" value="CAK0882032.1"/>
    <property type="molecule type" value="Genomic_DNA"/>
</dbReference>
<feature type="compositionally biased region" description="Polar residues" evidence="1">
    <location>
        <begin position="118"/>
        <end position="134"/>
    </location>
</feature>
<dbReference type="EMBL" id="CAUYUJ010018259">
    <property type="protein sequence ID" value="CAK0882033.1"/>
    <property type="molecule type" value="Genomic_DNA"/>
</dbReference>
<feature type="compositionally biased region" description="Low complexity" evidence="1">
    <location>
        <begin position="188"/>
        <end position="214"/>
    </location>
</feature>
<feature type="region of interest" description="Disordered" evidence="1">
    <location>
        <begin position="172"/>
        <end position="239"/>
    </location>
</feature>
<reference evidence="2" key="1">
    <citation type="submission" date="2023-10" db="EMBL/GenBank/DDBJ databases">
        <authorList>
            <person name="Chen Y."/>
            <person name="Shah S."/>
            <person name="Dougan E. K."/>
            <person name="Thang M."/>
            <person name="Chan C."/>
        </authorList>
    </citation>
    <scope>NUCLEOTIDE SEQUENCE [LARGE SCALE GENOMIC DNA]</scope>
</reference>
<keyword evidence="4" id="KW-1185">Reference proteome</keyword>
<evidence type="ECO:0000256" key="1">
    <source>
        <dbReference type="SAM" id="MobiDB-lite"/>
    </source>
</evidence>
<comment type="caution">
    <text evidence="2">The sequence shown here is derived from an EMBL/GenBank/DDBJ whole genome shotgun (WGS) entry which is preliminary data.</text>
</comment>
<evidence type="ECO:0000313" key="2">
    <source>
        <dbReference type="EMBL" id="CAK0882032.1"/>
    </source>
</evidence>
<accession>A0ABN9W770</accession>
<protein>
    <submittedName>
        <fullName evidence="2">Uncharacterized protein</fullName>
    </submittedName>
</protein>
<name>A0ABN9W770_9DINO</name>
<evidence type="ECO:0000313" key="3">
    <source>
        <dbReference type="EMBL" id="CAK0882033.1"/>
    </source>
</evidence>
<feature type="region of interest" description="Disordered" evidence="1">
    <location>
        <begin position="118"/>
        <end position="141"/>
    </location>
</feature>